<gene>
    <name evidence="2" type="ORF">CKO45_18180</name>
</gene>
<keyword evidence="3" id="KW-1185">Reference proteome</keyword>
<evidence type="ECO:0000313" key="3">
    <source>
        <dbReference type="Proteomes" id="UP000697995"/>
    </source>
</evidence>
<proteinExistence type="predicted"/>
<evidence type="ECO:0000256" key="1">
    <source>
        <dbReference type="SAM" id="Coils"/>
    </source>
</evidence>
<keyword evidence="1" id="KW-0175">Coiled coil</keyword>
<protein>
    <submittedName>
        <fullName evidence="2">Uncharacterized protein</fullName>
    </submittedName>
</protein>
<evidence type="ECO:0000313" key="2">
    <source>
        <dbReference type="EMBL" id="MBK1660163.1"/>
    </source>
</evidence>
<name>A0ABS1D0I9_9PROT</name>
<reference evidence="2 3" key="1">
    <citation type="journal article" date="2020" name="Microorganisms">
        <title>Osmotic Adaptation and Compatible Solute Biosynthesis of Phototrophic Bacteria as Revealed from Genome Analyses.</title>
        <authorList>
            <person name="Imhoff J.F."/>
            <person name="Rahn T."/>
            <person name="Kunzel S."/>
            <person name="Keller A."/>
            <person name="Neulinger S.C."/>
        </authorList>
    </citation>
    <scope>NUCLEOTIDE SEQUENCE [LARGE SCALE GENOMIC DNA]</scope>
    <source>
        <strain evidence="2 3">DSM 15382</strain>
    </source>
</reference>
<feature type="coiled-coil region" evidence="1">
    <location>
        <begin position="16"/>
        <end position="43"/>
    </location>
</feature>
<comment type="caution">
    <text evidence="2">The sequence shown here is derived from an EMBL/GenBank/DDBJ whole genome shotgun (WGS) entry which is preliminary data.</text>
</comment>
<organism evidence="2 3">
    <name type="scientific">Paracraurococcus ruber</name>
    <dbReference type="NCBI Taxonomy" id="77675"/>
    <lineage>
        <taxon>Bacteria</taxon>
        <taxon>Pseudomonadati</taxon>
        <taxon>Pseudomonadota</taxon>
        <taxon>Alphaproteobacteria</taxon>
        <taxon>Acetobacterales</taxon>
        <taxon>Roseomonadaceae</taxon>
        <taxon>Paracraurococcus</taxon>
    </lineage>
</organism>
<accession>A0ABS1D0I9</accession>
<dbReference type="EMBL" id="NRSG01000152">
    <property type="protein sequence ID" value="MBK1660163.1"/>
    <property type="molecule type" value="Genomic_DNA"/>
</dbReference>
<dbReference type="Proteomes" id="UP000697995">
    <property type="component" value="Unassembled WGS sequence"/>
</dbReference>
<sequence length="73" mass="7802">MAGGAGPGLGGEAVDRTVLQARLEELRRERAEGMRALEALLRREADLRDTLRRIDGAMQVLNEMLGEASGGAP</sequence>